<evidence type="ECO:0000259" key="8">
    <source>
        <dbReference type="Pfam" id="PF13567"/>
    </source>
</evidence>
<feature type="transmembrane region" description="Helical" evidence="6">
    <location>
        <begin position="350"/>
        <end position="367"/>
    </location>
</feature>
<dbReference type="InterPro" id="IPR004477">
    <property type="entry name" value="ComEC_N"/>
</dbReference>
<keyword evidence="3 6" id="KW-0812">Transmembrane</keyword>
<feature type="transmembrane region" description="Helical" evidence="6">
    <location>
        <begin position="472"/>
        <end position="495"/>
    </location>
</feature>
<dbReference type="Pfam" id="PF13567">
    <property type="entry name" value="DUF4131"/>
    <property type="match status" value="1"/>
</dbReference>
<name>A0ABR8CVI9_9NOST</name>
<dbReference type="InterPro" id="IPR036866">
    <property type="entry name" value="RibonucZ/Hydroxyglut_hydro"/>
</dbReference>
<dbReference type="SUPFAM" id="SSF56281">
    <property type="entry name" value="Metallo-hydrolase/oxidoreductase"/>
    <property type="match status" value="1"/>
</dbReference>
<evidence type="ECO:0000259" key="7">
    <source>
        <dbReference type="Pfam" id="PF03772"/>
    </source>
</evidence>
<dbReference type="PANTHER" id="PTHR30619:SF1">
    <property type="entry name" value="RECOMBINATION PROTEIN 2"/>
    <property type="match status" value="1"/>
</dbReference>
<sequence length="803" mass="88030">MDYTSREVLRKLPSGAFARSRMIQTSGVIICLGYILGLLFTAVPGGGVWILVLGIVCAVFFRRGAKSRRLPQKSETGKNQVDVASSNLQVTSLPQVWLIAGLIGLLASFYLQWRVPQPTVSDISQFVPSEGSNQEQLVIVRGKIASNPRLTRSQRGQFWLQVSQLDEVKNQKDTKETQKGAAGKLYVTVPILKATGLHPGQEIAVTGILYKPKPASNPGAFDFQKFLQQEGAFAGLSGRQINILDEEQRWGWWQIREKIVRSHVRGLDIPEGPLVSAMVLGGKAVDLPYDIRDLFVQAGLAHALAASGFQTSLILSVILQLTRRAKKATQVTLGALGLIIFLSLTGFQPSVLRAVIMGFAALVGLALNRKVKQLGSLLLAATLLLVFNPLWIWDLGFQLSFLATLGLVVTVPAITQRLNWVPSAIASLISVPLAATIWTLPVQLFVFGVVPAYSLLLNIITTPLISIISIGGIISAIFALILPEAGSAVAIFLHYPSDLLIKLVEFFSQLPGNSLVLGSISTWQLLAIYGLILLVWLVNWWQKRWWFAGLITFSLVLFPAWHSASTLSRITVLEAGAEPVVIVQDRGTVTLINSGDEGTGRYTILPFLQQQGVNRIDWAIATDFQRNNNDAWLEILQRLQIKNFYAYATNKKNSLTDQAIPQLLQQQQGIYQLLPVGQTINLGSTVAQLINEQPMMQLQVLGQSWLLVGDVEPKEVERIMKAGGWPSPQVLWCNAESLKDLVMMLKPQMAIASSGSVDSKILAELSKTATKVFVTAQDGAIQWTPNSEFESFTQVSESKSSVL</sequence>
<evidence type="ECO:0000256" key="5">
    <source>
        <dbReference type="ARBA" id="ARBA00023136"/>
    </source>
</evidence>
<evidence type="ECO:0000313" key="10">
    <source>
        <dbReference type="Proteomes" id="UP000607281"/>
    </source>
</evidence>
<evidence type="ECO:0000256" key="4">
    <source>
        <dbReference type="ARBA" id="ARBA00022989"/>
    </source>
</evidence>
<keyword evidence="2" id="KW-1003">Cell membrane</keyword>
<dbReference type="Pfam" id="PF03772">
    <property type="entry name" value="Competence"/>
    <property type="match status" value="1"/>
</dbReference>
<feature type="transmembrane region" description="Helical" evidence="6">
    <location>
        <begin position="545"/>
        <end position="562"/>
    </location>
</feature>
<accession>A0ABR8CVI9</accession>
<dbReference type="Proteomes" id="UP000607281">
    <property type="component" value="Unassembled WGS sequence"/>
</dbReference>
<reference evidence="9 10" key="1">
    <citation type="journal article" date="2020" name="ISME J.">
        <title>Comparative genomics reveals insights into cyanobacterial evolution and habitat adaptation.</title>
        <authorList>
            <person name="Chen M.Y."/>
            <person name="Teng W.K."/>
            <person name="Zhao L."/>
            <person name="Hu C.X."/>
            <person name="Zhou Y.K."/>
            <person name="Han B.P."/>
            <person name="Song L.R."/>
            <person name="Shu W.S."/>
        </authorList>
    </citation>
    <scope>NUCLEOTIDE SEQUENCE [LARGE SCALE GENOMIC DNA]</scope>
    <source>
        <strain evidence="9 10">FACHB-260</strain>
    </source>
</reference>
<dbReference type="EMBL" id="JACJRF010000083">
    <property type="protein sequence ID" value="MBD2347222.1"/>
    <property type="molecule type" value="Genomic_DNA"/>
</dbReference>
<feature type="transmembrane region" description="Helical" evidence="6">
    <location>
        <begin position="46"/>
        <end position="65"/>
    </location>
</feature>
<proteinExistence type="predicted"/>
<feature type="transmembrane region" description="Helical" evidence="6">
    <location>
        <begin position="444"/>
        <end position="465"/>
    </location>
</feature>
<protein>
    <submittedName>
        <fullName evidence="9">ComEC/Rec2 family competence protein</fullName>
    </submittedName>
</protein>
<dbReference type="InterPro" id="IPR052159">
    <property type="entry name" value="Competence_DNA_uptake"/>
</dbReference>
<keyword evidence="4 6" id="KW-1133">Transmembrane helix</keyword>
<dbReference type="InterPro" id="IPR025405">
    <property type="entry name" value="DUF4131"/>
</dbReference>
<dbReference type="Gene3D" id="3.60.15.10">
    <property type="entry name" value="Ribonuclease Z/Hydroxyacylglutathione hydrolase-like"/>
    <property type="match status" value="1"/>
</dbReference>
<evidence type="ECO:0000313" key="9">
    <source>
        <dbReference type="EMBL" id="MBD2347222.1"/>
    </source>
</evidence>
<gene>
    <name evidence="9" type="ORF">H6G18_24280</name>
</gene>
<dbReference type="NCBIfam" id="TIGR00360">
    <property type="entry name" value="ComEC_N-term"/>
    <property type="match status" value="1"/>
</dbReference>
<comment type="subcellular location">
    <subcellularLocation>
        <location evidence="1">Cell membrane</location>
        <topology evidence="1">Multi-pass membrane protein</topology>
    </subcellularLocation>
</comment>
<dbReference type="PANTHER" id="PTHR30619">
    <property type="entry name" value="DNA INTERNALIZATION/COMPETENCE PROTEIN COMEC/REC2"/>
    <property type="match status" value="1"/>
</dbReference>
<evidence type="ECO:0000256" key="6">
    <source>
        <dbReference type="SAM" id="Phobius"/>
    </source>
</evidence>
<keyword evidence="5 6" id="KW-0472">Membrane</keyword>
<feature type="domain" description="ComEC/Rec2-related protein" evidence="7">
    <location>
        <begin position="282"/>
        <end position="540"/>
    </location>
</feature>
<evidence type="ECO:0000256" key="1">
    <source>
        <dbReference type="ARBA" id="ARBA00004651"/>
    </source>
</evidence>
<keyword evidence="10" id="KW-1185">Reference proteome</keyword>
<feature type="transmembrane region" description="Helical" evidence="6">
    <location>
        <begin position="515"/>
        <end position="538"/>
    </location>
</feature>
<feature type="domain" description="DUF4131" evidence="8">
    <location>
        <begin position="46"/>
        <end position="243"/>
    </location>
</feature>
<comment type="caution">
    <text evidence="9">The sequence shown here is derived from an EMBL/GenBank/DDBJ whole genome shotgun (WGS) entry which is preliminary data.</text>
</comment>
<evidence type="ECO:0000256" key="3">
    <source>
        <dbReference type="ARBA" id="ARBA00022692"/>
    </source>
</evidence>
<feature type="transmembrane region" description="Helical" evidence="6">
    <location>
        <begin position="374"/>
        <end position="393"/>
    </location>
</feature>
<evidence type="ECO:0000256" key="2">
    <source>
        <dbReference type="ARBA" id="ARBA00022475"/>
    </source>
</evidence>
<feature type="transmembrane region" description="Helical" evidence="6">
    <location>
        <begin position="328"/>
        <end position="344"/>
    </location>
</feature>
<organism evidence="9 10">
    <name type="scientific">Anabaena subtropica FACHB-260</name>
    <dbReference type="NCBI Taxonomy" id="2692884"/>
    <lineage>
        <taxon>Bacteria</taxon>
        <taxon>Bacillati</taxon>
        <taxon>Cyanobacteriota</taxon>
        <taxon>Cyanophyceae</taxon>
        <taxon>Nostocales</taxon>
        <taxon>Nostocaceae</taxon>
        <taxon>Anabaena</taxon>
    </lineage>
</organism>
<feature type="transmembrane region" description="Helical" evidence="6">
    <location>
        <begin position="300"/>
        <end position="321"/>
    </location>
</feature>